<keyword evidence="9" id="KW-0479">Metal-binding</keyword>
<keyword evidence="8" id="KW-0132">Cell division</keyword>
<proteinExistence type="inferred from homology"/>
<dbReference type="AlphaFoldDB" id="A0A493SVC6"/>
<evidence type="ECO:0000256" key="15">
    <source>
        <dbReference type="ARBA" id="ARBA00023242"/>
    </source>
</evidence>
<keyword evidence="14" id="KW-0206">Cytoskeleton</keyword>
<evidence type="ECO:0000256" key="9">
    <source>
        <dbReference type="ARBA" id="ARBA00022723"/>
    </source>
</evidence>
<feature type="region of interest" description="Disordered" evidence="18">
    <location>
        <begin position="408"/>
        <end position="435"/>
    </location>
</feature>
<keyword evidence="11" id="KW-0159">Chromosome partition</keyword>
<dbReference type="PANTHER" id="PTHR46771">
    <property type="entry name" value="DETERIN"/>
    <property type="match status" value="1"/>
</dbReference>
<keyword evidence="6" id="KW-0963">Cytoplasm</keyword>
<keyword evidence="12" id="KW-0862">Zinc</keyword>
<evidence type="ECO:0000313" key="21">
    <source>
        <dbReference type="Proteomes" id="UP000016666"/>
    </source>
</evidence>
<reference evidence="20" key="2">
    <citation type="submission" date="2025-08" db="UniProtKB">
        <authorList>
            <consortium name="Ensembl"/>
        </authorList>
    </citation>
    <scope>IDENTIFICATION</scope>
</reference>
<dbReference type="InterPro" id="IPR001370">
    <property type="entry name" value="BIR_rpt"/>
</dbReference>
<protein>
    <submittedName>
        <fullName evidence="20">Lysine acetyltransferase 14</fullName>
    </submittedName>
</protein>
<dbReference type="GO" id="GO:0046872">
    <property type="term" value="F:metal ion binding"/>
    <property type="evidence" value="ECO:0007669"/>
    <property type="project" value="UniProtKB-KW"/>
</dbReference>
<dbReference type="Gene3D" id="3.90.980.20">
    <property type="match status" value="1"/>
</dbReference>
<dbReference type="InterPro" id="IPR051190">
    <property type="entry name" value="Baculoviral_IAP"/>
</dbReference>
<keyword evidence="16" id="KW-0131">Cell cycle</keyword>
<evidence type="ECO:0000256" key="18">
    <source>
        <dbReference type="SAM" id="MobiDB-lite"/>
    </source>
</evidence>
<dbReference type="FunFam" id="3.90.980.20:FF:000004">
    <property type="entry name" value="Cysteine-rich protein 2-binding protein-like"/>
    <property type="match status" value="1"/>
</dbReference>
<keyword evidence="7" id="KW-0597">Phosphoprotein</keyword>
<keyword evidence="13" id="KW-0832">Ubl conjugation</keyword>
<evidence type="ECO:0000256" key="5">
    <source>
        <dbReference type="ARBA" id="ARBA00022454"/>
    </source>
</evidence>
<evidence type="ECO:0000256" key="4">
    <source>
        <dbReference type="ARBA" id="ARBA00006672"/>
    </source>
</evidence>
<evidence type="ECO:0000256" key="10">
    <source>
        <dbReference type="ARBA" id="ARBA00022776"/>
    </source>
</evidence>
<evidence type="ECO:0000256" key="11">
    <source>
        <dbReference type="ARBA" id="ARBA00022829"/>
    </source>
</evidence>
<feature type="region of interest" description="Disordered" evidence="18">
    <location>
        <begin position="313"/>
        <end position="345"/>
    </location>
</feature>
<dbReference type="Pfam" id="PF00653">
    <property type="entry name" value="BIR"/>
    <property type="match status" value="1"/>
</dbReference>
<evidence type="ECO:0000256" key="3">
    <source>
        <dbReference type="ARBA" id="ARBA00004584"/>
    </source>
</evidence>
<reference evidence="20" key="3">
    <citation type="submission" date="2025-09" db="UniProtKB">
        <authorList>
            <consortium name="Ensembl"/>
        </authorList>
    </citation>
    <scope>IDENTIFICATION</scope>
</reference>
<feature type="compositionally biased region" description="Basic and acidic residues" evidence="18">
    <location>
        <begin position="408"/>
        <end position="425"/>
    </location>
</feature>
<sequence length="753" mass="84693">MANNVHMSGLLSRHDDEATRTSTSEGLEEGEVEGETLLIVESEDQASVDLSHDQSGDSLNSDEGDASWMEEMSYYCEKCQKWIPASQLREQLSYLKGDNFFRFTCSDCSEDGKEQFERLRLTWQQVVMLAMYNLSLEGTGRQGYFRWKEDICAFIEKHWNFLLGNRKKTSTWWSTVAGCLSVGSPLFFRSGAQEFGEPGWWKLVHNKPPTMKPEGEKLSASALKAKAASKPPLDPIITVEGLRKRVSRNPVESAMELKEKRSRTQEAKDIRRAQKEAAGFLDRSTSSTPVKFSSRGRRPDIVLEKGEVIDFSSLSSSDRTPLTSPSPSPSLDFSAPGTPASHSATPSLLSEADLIPDVMPPQALFHDDEEMEGDGVIDPGIEYVPPPSGAAGAGTVIAGRKKVKTAEQIKQEVESEEEKTERMEGDSEDPEESNASLQVVNAALLLVDGIYGAKEGGVSRSPEGQATYRTTSQDFRILDRYQTMLPAMKGYRQQTTKFLYRLVGSEDLLTDHSIVSPYTSRVLKPYIRRDYETKPPKLRLLAEIRAYPHRNNPHWKAEPEAPVDYCYVRPNHIPTINSMCHEFFWPGIDLSECLQYPDFSVVVLYKKVIIAFGFMVPDVKYNEAYISFLFVHPEWRRAGIATFMIYHLIQMAAAGFVHCPSENGPDVAQCFFCLKELEGWEPDDDPLEEHKKHSAGCAFVALQKDPASLTLQEFLKLDKERMKNAIKKQISQKVTEVEDTAKSVRREIEKLAS</sequence>
<dbReference type="Ensembl" id="ENSAPLT00000042753.1">
    <property type="protein sequence ID" value="ENSAPLP00000017541.1"/>
    <property type="gene ID" value="ENSAPLG00000016172.2"/>
</dbReference>
<accession>A0A493SVC6</accession>
<dbReference type="InterPro" id="IPR000182">
    <property type="entry name" value="GNAT_dom"/>
</dbReference>
<name>A0A493SVC6_ANAPP</name>
<evidence type="ECO:0000256" key="17">
    <source>
        <dbReference type="ARBA" id="ARBA00023328"/>
    </source>
</evidence>
<keyword evidence="5" id="KW-0158">Chromosome</keyword>
<dbReference type="SUPFAM" id="SSF57924">
    <property type="entry name" value="Inhibitor of apoptosis (IAP) repeat"/>
    <property type="match status" value="1"/>
</dbReference>
<evidence type="ECO:0000256" key="6">
    <source>
        <dbReference type="ARBA" id="ARBA00022490"/>
    </source>
</evidence>
<feature type="region of interest" description="Disordered" evidence="18">
    <location>
        <begin position="248"/>
        <end position="298"/>
    </location>
</feature>
<comment type="subcellular location">
    <subcellularLocation>
        <location evidence="3">Chromosome</location>
        <location evidence="3">Centromere</location>
    </subcellularLocation>
    <subcellularLocation>
        <location evidence="2">Cytoplasm</location>
        <location evidence="2">Cytoskeleton</location>
        <location evidence="2">Spindle</location>
    </subcellularLocation>
    <subcellularLocation>
        <location evidence="1">Nucleus</location>
    </subcellularLocation>
</comment>
<gene>
    <name evidence="20" type="primary">KAT14</name>
</gene>
<keyword evidence="17" id="KW-0137">Centromere</keyword>
<dbReference type="Proteomes" id="UP000016666">
    <property type="component" value="Chromosome 3"/>
</dbReference>
<evidence type="ECO:0000259" key="19">
    <source>
        <dbReference type="PROSITE" id="PS51186"/>
    </source>
</evidence>
<dbReference type="CDD" id="cd04301">
    <property type="entry name" value="NAT_SF"/>
    <property type="match status" value="1"/>
</dbReference>
<dbReference type="PANTHER" id="PTHR46771:SF3">
    <property type="entry name" value="BACULOVIRAL IAP REPEAT-CONTAINING PROTEIN 5"/>
    <property type="match status" value="1"/>
</dbReference>
<feature type="compositionally biased region" description="Basic and acidic residues" evidence="18">
    <location>
        <begin position="255"/>
        <end position="275"/>
    </location>
</feature>
<dbReference type="Gene3D" id="1.10.1170.10">
    <property type="entry name" value="Inhibitor Of Apoptosis Protein (2mihbC-IAP-1), Chain A"/>
    <property type="match status" value="1"/>
</dbReference>
<dbReference type="GO" id="GO:0000775">
    <property type="term" value="C:chromosome, centromeric region"/>
    <property type="evidence" value="ECO:0007669"/>
    <property type="project" value="UniProtKB-SubCell"/>
</dbReference>
<feature type="domain" description="N-acetyltransferase" evidence="19">
    <location>
        <begin position="563"/>
        <end position="706"/>
    </location>
</feature>
<dbReference type="SMART" id="SM00238">
    <property type="entry name" value="BIR"/>
    <property type="match status" value="1"/>
</dbReference>
<evidence type="ECO:0000256" key="16">
    <source>
        <dbReference type="ARBA" id="ARBA00023306"/>
    </source>
</evidence>
<evidence type="ECO:0000256" key="13">
    <source>
        <dbReference type="ARBA" id="ARBA00022843"/>
    </source>
</evidence>
<dbReference type="SUPFAM" id="SSF55729">
    <property type="entry name" value="Acyl-CoA N-acyltransferases (Nat)"/>
    <property type="match status" value="1"/>
</dbReference>
<dbReference type="GO" id="GO:0051301">
    <property type="term" value="P:cell division"/>
    <property type="evidence" value="ECO:0007669"/>
    <property type="project" value="UniProtKB-KW"/>
</dbReference>
<evidence type="ECO:0000256" key="7">
    <source>
        <dbReference type="ARBA" id="ARBA00022553"/>
    </source>
</evidence>
<comment type="similarity">
    <text evidence="4">Belongs to the IAP family.</text>
</comment>
<evidence type="ECO:0000256" key="2">
    <source>
        <dbReference type="ARBA" id="ARBA00004186"/>
    </source>
</evidence>
<dbReference type="GO" id="GO:0005819">
    <property type="term" value="C:spindle"/>
    <property type="evidence" value="ECO:0007669"/>
    <property type="project" value="UniProtKB-SubCell"/>
</dbReference>
<evidence type="ECO:0000256" key="8">
    <source>
        <dbReference type="ARBA" id="ARBA00022618"/>
    </source>
</evidence>
<evidence type="ECO:0000256" key="1">
    <source>
        <dbReference type="ARBA" id="ARBA00004123"/>
    </source>
</evidence>
<dbReference type="PROSITE" id="PS51186">
    <property type="entry name" value="GNAT"/>
    <property type="match status" value="1"/>
</dbReference>
<evidence type="ECO:0000256" key="14">
    <source>
        <dbReference type="ARBA" id="ARBA00023212"/>
    </source>
</evidence>
<dbReference type="GeneTree" id="ENSGT00390000001146"/>
<reference evidence="20 21" key="1">
    <citation type="submission" date="2017-10" db="EMBL/GenBank/DDBJ databases">
        <title>A new Pekin duck reference genome.</title>
        <authorList>
            <person name="Hou Z.-C."/>
            <person name="Zhou Z.-K."/>
            <person name="Zhu F."/>
            <person name="Hou S.-S."/>
        </authorList>
    </citation>
    <scope>NUCLEOTIDE SEQUENCE [LARGE SCALE GENOMIC DNA]</scope>
</reference>
<dbReference type="InterPro" id="IPR016181">
    <property type="entry name" value="Acyl_CoA_acyltransferase"/>
</dbReference>
<evidence type="ECO:0000313" key="20">
    <source>
        <dbReference type="Ensembl" id="ENSAPLP00000017541.1"/>
    </source>
</evidence>
<dbReference type="CDD" id="cd00022">
    <property type="entry name" value="BIR"/>
    <property type="match status" value="1"/>
</dbReference>
<keyword evidence="10" id="KW-0498">Mitosis</keyword>
<dbReference type="FunFam" id="1.10.1170.10:FF:000009">
    <property type="entry name" value="Baculoviral IAP repeat-containing protein 5"/>
    <property type="match status" value="1"/>
</dbReference>
<organism evidence="20 21">
    <name type="scientific">Anas platyrhynchos platyrhynchos</name>
    <name type="common">Northern mallard</name>
    <dbReference type="NCBI Taxonomy" id="8840"/>
    <lineage>
        <taxon>Eukaryota</taxon>
        <taxon>Metazoa</taxon>
        <taxon>Chordata</taxon>
        <taxon>Craniata</taxon>
        <taxon>Vertebrata</taxon>
        <taxon>Euteleostomi</taxon>
        <taxon>Archelosauria</taxon>
        <taxon>Archosauria</taxon>
        <taxon>Dinosauria</taxon>
        <taxon>Saurischia</taxon>
        <taxon>Theropoda</taxon>
        <taxon>Coelurosauria</taxon>
        <taxon>Aves</taxon>
        <taxon>Neognathae</taxon>
        <taxon>Galloanserae</taxon>
        <taxon>Anseriformes</taxon>
        <taxon>Anatidae</taxon>
        <taxon>Anatinae</taxon>
        <taxon>Anas</taxon>
    </lineage>
</organism>
<evidence type="ECO:0000256" key="12">
    <source>
        <dbReference type="ARBA" id="ARBA00022833"/>
    </source>
</evidence>
<dbReference type="PROSITE" id="PS50143">
    <property type="entry name" value="BIR_REPEAT_2"/>
    <property type="match status" value="1"/>
</dbReference>
<feature type="region of interest" description="Disordered" evidence="18">
    <location>
        <begin position="1"/>
        <end position="33"/>
    </location>
</feature>
<dbReference type="GO" id="GO:0007059">
    <property type="term" value="P:chromosome segregation"/>
    <property type="evidence" value="ECO:0007669"/>
    <property type="project" value="UniProtKB-KW"/>
</dbReference>
<keyword evidence="21" id="KW-1185">Reference proteome</keyword>
<keyword evidence="15" id="KW-0539">Nucleus</keyword>
<feature type="compositionally biased region" description="Low complexity" evidence="18">
    <location>
        <begin position="313"/>
        <end position="334"/>
    </location>
</feature>
<dbReference type="GO" id="GO:0016747">
    <property type="term" value="F:acyltransferase activity, transferring groups other than amino-acyl groups"/>
    <property type="evidence" value="ECO:0007669"/>
    <property type="project" value="InterPro"/>
</dbReference>
<dbReference type="GO" id="GO:0005634">
    <property type="term" value="C:nucleus"/>
    <property type="evidence" value="ECO:0007669"/>
    <property type="project" value="UniProtKB-SubCell"/>
</dbReference>